<dbReference type="Gene3D" id="2.120.10.30">
    <property type="entry name" value="TolB, C-terminal domain"/>
    <property type="match status" value="1"/>
</dbReference>
<dbReference type="InterPro" id="IPR011042">
    <property type="entry name" value="6-blade_b-propeller_TolB-like"/>
</dbReference>
<comment type="caution">
    <text evidence="3">The sequence shown here is derived from an EMBL/GenBank/DDBJ whole genome shotgun (WGS) entry which is preliminary data.</text>
</comment>
<accession>A0A933KYC2</accession>
<proteinExistence type="predicted"/>
<dbReference type="EMBL" id="JACRAF010000014">
    <property type="protein sequence ID" value="MBI4920859.1"/>
    <property type="molecule type" value="Genomic_DNA"/>
</dbReference>
<dbReference type="AlphaFoldDB" id="A0A933KYC2"/>
<evidence type="ECO:0000313" key="3">
    <source>
        <dbReference type="EMBL" id="MBI4920859.1"/>
    </source>
</evidence>
<protein>
    <submittedName>
        <fullName evidence="3">PQQ-dependent sugar dehydrogenase</fullName>
    </submittedName>
</protein>
<keyword evidence="1" id="KW-0732">Signal</keyword>
<feature type="signal peptide" evidence="1">
    <location>
        <begin position="1"/>
        <end position="22"/>
    </location>
</feature>
<gene>
    <name evidence="3" type="ORF">HY834_03855</name>
</gene>
<feature type="domain" description="Glucose/Sorbosone dehydrogenase" evidence="2">
    <location>
        <begin position="54"/>
        <end position="370"/>
    </location>
</feature>
<dbReference type="InterPro" id="IPR011041">
    <property type="entry name" value="Quinoprot_gluc/sorb_DH_b-prop"/>
</dbReference>
<organism evidence="3 4">
    <name type="scientific">Devosia nanyangense</name>
    <dbReference type="NCBI Taxonomy" id="1228055"/>
    <lineage>
        <taxon>Bacteria</taxon>
        <taxon>Pseudomonadati</taxon>
        <taxon>Pseudomonadota</taxon>
        <taxon>Alphaproteobacteria</taxon>
        <taxon>Hyphomicrobiales</taxon>
        <taxon>Devosiaceae</taxon>
        <taxon>Devosia</taxon>
    </lineage>
</organism>
<evidence type="ECO:0000256" key="1">
    <source>
        <dbReference type="SAM" id="SignalP"/>
    </source>
</evidence>
<name>A0A933KYC2_9HYPH</name>
<evidence type="ECO:0000313" key="4">
    <source>
        <dbReference type="Proteomes" id="UP000782610"/>
    </source>
</evidence>
<dbReference type="SUPFAM" id="SSF50952">
    <property type="entry name" value="Soluble quinoprotein glucose dehydrogenase"/>
    <property type="match status" value="1"/>
</dbReference>
<reference evidence="3" key="1">
    <citation type="submission" date="2020-07" db="EMBL/GenBank/DDBJ databases">
        <title>Huge and variable diversity of episymbiotic CPR bacteria and DPANN archaea in groundwater ecosystems.</title>
        <authorList>
            <person name="He C.Y."/>
            <person name="Keren R."/>
            <person name="Whittaker M."/>
            <person name="Farag I.F."/>
            <person name="Doudna J."/>
            <person name="Cate J.H.D."/>
            <person name="Banfield J.F."/>
        </authorList>
    </citation>
    <scope>NUCLEOTIDE SEQUENCE</scope>
    <source>
        <strain evidence="3">NC_groundwater_1586_Pr3_B-0.1um_66_15</strain>
    </source>
</reference>
<feature type="chain" id="PRO_5037114793" evidence="1">
    <location>
        <begin position="23"/>
        <end position="377"/>
    </location>
</feature>
<dbReference type="Pfam" id="PF07995">
    <property type="entry name" value="GSDH"/>
    <property type="match status" value="1"/>
</dbReference>
<sequence>MRKFWLWLSLAAAASGALPAVAATTTIGGVAVEFRVVASGFGRPVLAISPPGGEGLLVVEKTGRVRAIEDGKPGAVFLDLSSSVSGGNEQGLLGLAFDPDYVTNGRLYVDYTDRGGDTQIVAYTAVGGVADPASAKTLLSIEQPAANHNGGWIAFGPDGLLYIATGDGGGGGDPNGNGQNKDVLLGKILRIDIRDGQSYAIPADNPFAKGGGAPEVYLYGLRNPWRNAFDGDLLYIADVGQNAWEEIDVVGRRDAGANLGWNTMEGRECYPAGAVCVQGGFVVPIHVYSHDEGCSITGGLVYRGAALPALQGRYFFADYCSGVVQSLRFSGGAASDLASTADDLGSLGSVTSFGTDAAGELHVLTDDGQVLKMVAAD</sequence>
<dbReference type="PANTHER" id="PTHR19328:SF75">
    <property type="entry name" value="ALDOSE SUGAR DEHYDROGENASE YLII"/>
    <property type="match status" value="1"/>
</dbReference>
<dbReference type="Proteomes" id="UP000782610">
    <property type="component" value="Unassembled WGS sequence"/>
</dbReference>
<dbReference type="InterPro" id="IPR012938">
    <property type="entry name" value="Glc/Sorbosone_DH"/>
</dbReference>
<dbReference type="PANTHER" id="PTHR19328">
    <property type="entry name" value="HEDGEHOG-INTERACTING PROTEIN"/>
    <property type="match status" value="1"/>
</dbReference>
<evidence type="ECO:0000259" key="2">
    <source>
        <dbReference type="Pfam" id="PF07995"/>
    </source>
</evidence>